<dbReference type="AlphaFoldDB" id="A0A919RDL0"/>
<comment type="caution">
    <text evidence="2">The sequence shown here is derived from an EMBL/GenBank/DDBJ whole genome shotgun (WGS) entry which is preliminary data.</text>
</comment>
<reference evidence="2" key="1">
    <citation type="submission" date="2021-01" db="EMBL/GenBank/DDBJ databases">
        <title>Whole genome shotgun sequence of Sinosporangium siamense NBRC 109515.</title>
        <authorList>
            <person name="Komaki H."/>
            <person name="Tamura T."/>
        </authorList>
    </citation>
    <scope>NUCLEOTIDE SEQUENCE</scope>
    <source>
        <strain evidence="2">NBRC 109515</strain>
    </source>
</reference>
<keyword evidence="3" id="KW-1185">Reference proteome</keyword>
<dbReference type="Proteomes" id="UP000606172">
    <property type="component" value="Unassembled WGS sequence"/>
</dbReference>
<proteinExistence type="predicted"/>
<evidence type="ECO:0000313" key="2">
    <source>
        <dbReference type="EMBL" id="GII91933.1"/>
    </source>
</evidence>
<evidence type="ECO:0000256" key="1">
    <source>
        <dbReference type="SAM" id="MobiDB-lite"/>
    </source>
</evidence>
<sequence length="78" mass="8393">MREFVEDHRPESRRVRGEGAHQTGVESHGTASGAAERHAAHRLPGAQQELRSPLQVSVPYQVVEFGGEFRGVAFGGAG</sequence>
<evidence type="ECO:0000313" key="3">
    <source>
        <dbReference type="Proteomes" id="UP000606172"/>
    </source>
</evidence>
<gene>
    <name evidence="2" type="ORF">Ssi02_21640</name>
</gene>
<feature type="region of interest" description="Disordered" evidence="1">
    <location>
        <begin position="1"/>
        <end position="51"/>
    </location>
</feature>
<feature type="compositionally biased region" description="Basic and acidic residues" evidence="1">
    <location>
        <begin position="1"/>
        <end position="19"/>
    </location>
</feature>
<accession>A0A919RDL0</accession>
<protein>
    <submittedName>
        <fullName evidence="2">Uncharacterized protein</fullName>
    </submittedName>
</protein>
<organism evidence="2 3">
    <name type="scientific">Sinosporangium siamense</name>
    <dbReference type="NCBI Taxonomy" id="1367973"/>
    <lineage>
        <taxon>Bacteria</taxon>
        <taxon>Bacillati</taxon>
        <taxon>Actinomycetota</taxon>
        <taxon>Actinomycetes</taxon>
        <taxon>Streptosporangiales</taxon>
        <taxon>Streptosporangiaceae</taxon>
        <taxon>Sinosporangium</taxon>
    </lineage>
</organism>
<name>A0A919RDL0_9ACTN</name>
<dbReference type="EMBL" id="BOOW01000012">
    <property type="protein sequence ID" value="GII91933.1"/>
    <property type="molecule type" value="Genomic_DNA"/>
</dbReference>